<protein>
    <recommendedName>
        <fullName evidence="3">Acyl-CoA thioesterase-like C-terminal domain-containing protein</fullName>
    </recommendedName>
</protein>
<dbReference type="EMBL" id="JAUCMV010000004">
    <property type="protein sequence ID" value="KAK0404919.1"/>
    <property type="molecule type" value="Genomic_DNA"/>
</dbReference>
<proteinExistence type="inferred from homology"/>
<evidence type="ECO:0000313" key="5">
    <source>
        <dbReference type="Proteomes" id="UP001175271"/>
    </source>
</evidence>
<evidence type="ECO:0000256" key="2">
    <source>
        <dbReference type="SAM" id="MobiDB-lite"/>
    </source>
</evidence>
<gene>
    <name evidence="4" type="ORF">QR680_017699</name>
</gene>
<organism evidence="4 5">
    <name type="scientific">Steinernema hermaphroditum</name>
    <dbReference type="NCBI Taxonomy" id="289476"/>
    <lineage>
        <taxon>Eukaryota</taxon>
        <taxon>Metazoa</taxon>
        <taxon>Ecdysozoa</taxon>
        <taxon>Nematoda</taxon>
        <taxon>Chromadorea</taxon>
        <taxon>Rhabditida</taxon>
        <taxon>Tylenchina</taxon>
        <taxon>Panagrolaimomorpha</taxon>
        <taxon>Strongyloidoidea</taxon>
        <taxon>Steinernematidae</taxon>
        <taxon>Steinernema</taxon>
    </lineage>
</organism>
<evidence type="ECO:0000259" key="3">
    <source>
        <dbReference type="Pfam" id="PF20789"/>
    </source>
</evidence>
<feature type="region of interest" description="Disordered" evidence="2">
    <location>
        <begin position="361"/>
        <end position="382"/>
    </location>
</feature>
<dbReference type="InterPro" id="IPR042171">
    <property type="entry name" value="Acyl-CoA_hotdog"/>
</dbReference>
<evidence type="ECO:0000256" key="1">
    <source>
        <dbReference type="ARBA" id="ARBA00006538"/>
    </source>
</evidence>
<keyword evidence="5" id="KW-1185">Reference proteome</keyword>
<comment type="caution">
    <text evidence="4">The sequence shown here is derived from an EMBL/GenBank/DDBJ whole genome shotgun (WGS) entry which is preliminary data.</text>
</comment>
<sequence length="382" mass="43138">MSVALEDGRFVGKCFANLFGLEKVSRNAVRNHGPHLGGISKTTRLFGGQTAAQFQLAFRHLFPRRVVHSLRVAYVAPGTLSDPIDYLFEPLKGTSFVLGTAAQKGRTVATAKLRCGPPSDLLDQSPYFMPSLRNPLSYGSVRDRAVFLEDQSATNILQNLIRDSSIFEIRPIDFQLMYSHDVRRPRLFWISLSPLCKALKCARDGPTVVVLLSDCMVVHTARLHFEHLGRHNEVRGAASLNHTIWFHAFEGIDPHGWFLYETRCSRISNTSVLVEGRIYEEKGRPQLRLQGSTARIHYKQFGRSSEFGSGASLNHTVWFQSTDDIDVRRFSRAPLNRRLSTRRLVPLRVLLHSNLGHTFPHRGVGLRRNQKMPPQLHPGSVL</sequence>
<dbReference type="AlphaFoldDB" id="A0AA39HHQ7"/>
<accession>A0AA39HHQ7</accession>
<comment type="similarity">
    <text evidence="1">Belongs to the C/M/P thioester hydrolase family.</text>
</comment>
<name>A0AA39HHQ7_9BILA</name>
<dbReference type="GO" id="GO:0005782">
    <property type="term" value="C:peroxisomal matrix"/>
    <property type="evidence" value="ECO:0007669"/>
    <property type="project" value="UniProtKB-SubCell"/>
</dbReference>
<dbReference type="Proteomes" id="UP001175271">
    <property type="component" value="Unassembled WGS sequence"/>
</dbReference>
<dbReference type="PANTHER" id="PTHR11066">
    <property type="entry name" value="ACYL-COA THIOESTERASE"/>
    <property type="match status" value="1"/>
</dbReference>
<dbReference type="GO" id="GO:0009062">
    <property type="term" value="P:fatty acid catabolic process"/>
    <property type="evidence" value="ECO:0007669"/>
    <property type="project" value="TreeGrafter"/>
</dbReference>
<dbReference type="InterPro" id="IPR029069">
    <property type="entry name" value="HotDog_dom_sf"/>
</dbReference>
<dbReference type="InterPro" id="IPR003703">
    <property type="entry name" value="Acyl_CoA_thio"/>
</dbReference>
<dbReference type="SUPFAM" id="SSF54637">
    <property type="entry name" value="Thioesterase/thiol ester dehydrase-isomerase"/>
    <property type="match status" value="2"/>
</dbReference>
<dbReference type="GO" id="GO:0047617">
    <property type="term" value="F:fatty acyl-CoA hydrolase activity"/>
    <property type="evidence" value="ECO:0007669"/>
    <property type="project" value="InterPro"/>
</dbReference>
<dbReference type="GO" id="GO:0006637">
    <property type="term" value="P:acyl-CoA metabolic process"/>
    <property type="evidence" value="ECO:0007669"/>
    <property type="project" value="InterPro"/>
</dbReference>
<dbReference type="Pfam" id="PF20789">
    <property type="entry name" value="4HBT_3C"/>
    <property type="match status" value="1"/>
</dbReference>
<dbReference type="PANTHER" id="PTHR11066:SF48">
    <property type="entry name" value="ACYL-COA THIOESTERASE II"/>
    <property type="match status" value="1"/>
</dbReference>
<dbReference type="Gene3D" id="2.40.160.210">
    <property type="entry name" value="Acyl-CoA thioesterase, double hotdog domain"/>
    <property type="match status" value="1"/>
</dbReference>
<feature type="domain" description="Acyl-CoA thioesterase-like C-terminal" evidence="3">
    <location>
        <begin position="203"/>
        <end position="285"/>
    </location>
</feature>
<dbReference type="InterPro" id="IPR049450">
    <property type="entry name" value="ACOT8-like_C"/>
</dbReference>
<reference evidence="4" key="1">
    <citation type="submission" date="2023-06" db="EMBL/GenBank/DDBJ databases">
        <title>Genomic analysis of the entomopathogenic nematode Steinernema hermaphroditum.</title>
        <authorList>
            <person name="Schwarz E.M."/>
            <person name="Heppert J.K."/>
            <person name="Baniya A."/>
            <person name="Schwartz H.T."/>
            <person name="Tan C.-H."/>
            <person name="Antoshechkin I."/>
            <person name="Sternberg P.W."/>
            <person name="Goodrich-Blair H."/>
            <person name="Dillman A.R."/>
        </authorList>
    </citation>
    <scope>NUCLEOTIDE SEQUENCE</scope>
    <source>
        <strain evidence="4">PS9179</strain>
        <tissue evidence="4">Whole animal</tissue>
    </source>
</reference>
<evidence type="ECO:0000313" key="4">
    <source>
        <dbReference type="EMBL" id="KAK0404919.1"/>
    </source>
</evidence>